<evidence type="ECO:0000313" key="3">
    <source>
        <dbReference type="EMBL" id="CAF0723287.1"/>
    </source>
</evidence>
<keyword evidence="2" id="KW-1133">Transmembrane helix</keyword>
<accession>A0A813MRM5</accession>
<reference evidence="3" key="1">
    <citation type="submission" date="2021-02" db="EMBL/GenBank/DDBJ databases">
        <authorList>
            <person name="Nowell W R."/>
        </authorList>
    </citation>
    <scope>NUCLEOTIDE SEQUENCE</scope>
</reference>
<protein>
    <recommendedName>
        <fullName evidence="5">Thioredoxin-like protein</fullName>
    </recommendedName>
</protein>
<evidence type="ECO:0000256" key="1">
    <source>
        <dbReference type="SAM" id="MobiDB-lite"/>
    </source>
</evidence>
<keyword evidence="2" id="KW-0472">Membrane</keyword>
<feature type="transmembrane region" description="Helical" evidence="2">
    <location>
        <begin position="61"/>
        <end position="78"/>
    </location>
</feature>
<dbReference type="EMBL" id="CAJNOE010000010">
    <property type="protein sequence ID" value="CAF0723287.1"/>
    <property type="molecule type" value="Genomic_DNA"/>
</dbReference>
<dbReference type="Gene3D" id="3.40.30.10">
    <property type="entry name" value="Glutaredoxin"/>
    <property type="match status" value="1"/>
</dbReference>
<keyword evidence="2" id="KW-0812">Transmembrane</keyword>
<dbReference type="AlphaFoldDB" id="A0A813MRM5"/>
<dbReference type="Proteomes" id="UP000663860">
    <property type="component" value="Unassembled WGS sequence"/>
</dbReference>
<feature type="region of interest" description="Disordered" evidence="1">
    <location>
        <begin position="124"/>
        <end position="147"/>
    </location>
</feature>
<gene>
    <name evidence="3" type="ORF">IZO911_LOCUS2143</name>
</gene>
<proteinExistence type="predicted"/>
<organism evidence="3 4">
    <name type="scientific">Adineta steineri</name>
    <dbReference type="NCBI Taxonomy" id="433720"/>
    <lineage>
        <taxon>Eukaryota</taxon>
        <taxon>Metazoa</taxon>
        <taxon>Spiralia</taxon>
        <taxon>Gnathifera</taxon>
        <taxon>Rotifera</taxon>
        <taxon>Eurotatoria</taxon>
        <taxon>Bdelloidea</taxon>
        <taxon>Adinetida</taxon>
        <taxon>Adinetidae</taxon>
        <taxon>Adineta</taxon>
    </lineage>
</organism>
<comment type="caution">
    <text evidence="3">The sequence shown here is derived from an EMBL/GenBank/DDBJ whole genome shotgun (WGS) entry which is preliminary data.</text>
</comment>
<sequence>MYRIYGAQTPSKTPVFLIKTGGSFHALISFQNRITIDEQTFPTIDNIEEHLIYFYTKEYMHVPYFIITFTTILGFLLAPQNGENLTIDELENKLGVNGIPKLILIDGDTGDVICTDAREQIQNHDKQGKNFPWKDEKSEKKQSCVLM</sequence>
<evidence type="ECO:0000256" key="2">
    <source>
        <dbReference type="SAM" id="Phobius"/>
    </source>
</evidence>
<evidence type="ECO:0008006" key="5">
    <source>
        <dbReference type="Google" id="ProtNLM"/>
    </source>
</evidence>
<evidence type="ECO:0000313" key="4">
    <source>
        <dbReference type="Proteomes" id="UP000663860"/>
    </source>
</evidence>
<name>A0A813MRM5_9BILA</name>